<gene>
    <name evidence="2" type="ORF">AFUS01_LOCUS11106</name>
</gene>
<protein>
    <submittedName>
        <fullName evidence="2">Uncharacterized protein</fullName>
    </submittedName>
</protein>
<feature type="non-terminal residue" evidence="2">
    <location>
        <position position="807"/>
    </location>
</feature>
<feature type="region of interest" description="Disordered" evidence="1">
    <location>
        <begin position="40"/>
        <end position="62"/>
    </location>
</feature>
<dbReference type="InterPro" id="IPR005312">
    <property type="entry name" value="DUF1759"/>
</dbReference>
<accession>A0A8J2NQF7</accession>
<evidence type="ECO:0000313" key="2">
    <source>
        <dbReference type="EMBL" id="CAG7721921.1"/>
    </source>
</evidence>
<dbReference type="PANTHER" id="PTHR47331:SF5">
    <property type="entry name" value="RIBONUCLEASE H"/>
    <property type="match status" value="1"/>
</dbReference>
<organism evidence="2 3">
    <name type="scientific">Allacma fusca</name>
    <dbReference type="NCBI Taxonomy" id="39272"/>
    <lineage>
        <taxon>Eukaryota</taxon>
        <taxon>Metazoa</taxon>
        <taxon>Ecdysozoa</taxon>
        <taxon>Arthropoda</taxon>
        <taxon>Hexapoda</taxon>
        <taxon>Collembola</taxon>
        <taxon>Symphypleona</taxon>
        <taxon>Sminthuridae</taxon>
        <taxon>Allacma</taxon>
    </lineage>
</organism>
<dbReference type="Proteomes" id="UP000708208">
    <property type="component" value="Unassembled WGS sequence"/>
</dbReference>
<dbReference type="Pfam" id="PF03564">
    <property type="entry name" value="DUF1759"/>
    <property type="match status" value="1"/>
</dbReference>
<dbReference type="EMBL" id="CAJVCH010084509">
    <property type="protein sequence ID" value="CAG7721921.1"/>
    <property type="molecule type" value="Genomic_DNA"/>
</dbReference>
<dbReference type="OrthoDB" id="8053712at2759"/>
<reference evidence="2" key="1">
    <citation type="submission" date="2021-06" db="EMBL/GenBank/DDBJ databases">
        <authorList>
            <person name="Hodson N. C."/>
            <person name="Mongue J. A."/>
            <person name="Jaron S. K."/>
        </authorList>
    </citation>
    <scope>NUCLEOTIDE SEQUENCE</scope>
</reference>
<dbReference type="PANTHER" id="PTHR47331">
    <property type="entry name" value="PHD-TYPE DOMAIN-CONTAINING PROTEIN"/>
    <property type="match status" value="1"/>
</dbReference>
<name>A0A8J2NQF7_9HEXA</name>
<evidence type="ECO:0000313" key="3">
    <source>
        <dbReference type="Proteomes" id="UP000708208"/>
    </source>
</evidence>
<proteinExistence type="predicted"/>
<comment type="caution">
    <text evidence="2">The sequence shown here is derived from an EMBL/GenBank/DDBJ whole genome shotgun (WGS) entry which is preliminary data.</text>
</comment>
<sequence>DADAKIARAEANALKAEALAEVEDATLKMTRARLEAEKARLEEIDSSDEERQNLTLDDDDGKDKDFVEDYVNKTPVWNEFHGNVLTEEEYFKPRVSFPETPPVPGAEYPAPTDGNLVRGENPFLNLKSKYVEHEWFGANLFGGPTLRDRVELLTLAKPTTGKAVGSEMVPGKSTVANVNSTGHFAPTVPRGTQYLAPASHTTVTTDRPTLLEPPKSVQTPGWYPTTAPPLRTRDHWMGQFQSKAPMIVTSTVRPTYPSTGQPWYSGLNPRPAGTIPPTIPKVPSQSQPIPPATQAVPAGNDLTEIMGQLSTAIQLLATRDAHSSNDNRVILARQTMQRDLPVFSGEPEEWANFAASYLRSTQTCRFSNDENLSRLQKCLKGKAKEVVHALLVTPENVPEILSTLEFNFGQPEDIVGALIGKAEATPPVKEDKPDSILDFCNLVRNMVVTMISLQKNEHLANPMLLKKLLSKLPPTYRLLWGNRTLESGRTDLQAFSEWLRELTRSKEELRAATLLKDTTQRLPDRYETGLLWKHDDPQLPESRGIALKRLYSIERKMDRDFDFAQKYSMKMEDFLTKGYARKLDLADVTKCDSKLWYLPHFSVVNPNKPDKIRLVFDAASKSGGISLNDVLMSGPDFLTPLPSHLFNFRHFPVAVTGDIREMFPQIKIREEDQGAQHFLWRGSDRDRPPDEYVMTSMIFGAKSSPCSAQYVRDVNAKEFQSTNPEAVEAILQRHYMDNYLDSFQNANHARKQIQDVFNIHADGGFQMCSWLTNDPDLMKWIPPDLRTDPDKSLDFEIGLPQERILGL</sequence>
<evidence type="ECO:0000256" key="1">
    <source>
        <dbReference type="SAM" id="MobiDB-lite"/>
    </source>
</evidence>
<keyword evidence="3" id="KW-1185">Reference proteome</keyword>
<feature type="non-terminal residue" evidence="2">
    <location>
        <position position="1"/>
    </location>
</feature>
<dbReference type="AlphaFoldDB" id="A0A8J2NQF7"/>
<feature type="region of interest" description="Disordered" evidence="1">
    <location>
        <begin position="202"/>
        <end position="223"/>
    </location>
</feature>